<dbReference type="PRINTS" id="PR00103">
    <property type="entry name" value="CAMPKINASE"/>
</dbReference>
<evidence type="ECO:0000313" key="2">
    <source>
        <dbReference type="EMBL" id="MER2999488.1"/>
    </source>
</evidence>
<proteinExistence type="predicted"/>
<reference evidence="2 3" key="1">
    <citation type="submission" date="2024-06" db="EMBL/GenBank/DDBJ databases">
        <title>Pontibacter populi HYL7-15.</title>
        <authorList>
            <person name="Kim M.K."/>
        </authorList>
    </citation>
    <scope>NUCLEOTIDE SEQUENCE [LARGE SCALE GENOMIC DNA]</scope>
    <source>
        <strain evidence="2 3">HYL7-15</strain>
    </source>
</reference>
<name>A0ABV1RYL1_9BACT</name>
<feature type="domain" description="Cyclic nucleotide-binding" evidence="1">
    <location>
        <begin position="5"/>
        <end position="108"/>
    </location>
</feature>
<organism evidence="2 3">
    <name type="scientific">Pontibacter populi</name>
    <dbReference type="NCBI Taxonomy" id="890055"/>
    <lineage>
        <taxon>Bacteria</taxon>
        <taxon>Pseudomonadati</taxon>
        <taxon>Bacteroidota</taxon>
        <taxon>Cytophagia</taxon>
        <taxon>Cytophagales</taxon>
        <taxon>Hymenobacteraceae</taxon>
        <taxon>Pontibacter</taxon>
    </lineage>
</organism>
<keyword evidence="3" id="KW-1185">Reference proteome</keyword>
<dbReference type="RefSeq" id="WP_350414313.1">
    <property type="nucleotide sequence ID" value="NZ_JBEOKT010000025.1"/>
</dbReference>
<dbReference type="InterPro" id="IPR014710">
    <property type="entry name" value="RmlC-like_jellyroll"/>
</dbReference>
<dbReference type="EMBL" id="JBEOKT010000025">
    <property type="protein sequence ID" value="MER2999488.1"/>
    <property type="molecule type" value="Genomic_DNA"/>
</dbReference>
<evidence type="ECO:0000313" key="3">
    <source>
        <dbReference type="Proteomes" id="UP001476807"/>
    </source>
</evidence>
<accession>A0ABV1RYL1</accession>
<dbReference type="Pfam" id="PF00027">
    <property type="entry name" value="cNMP_binding"/>
    <property type="match status" value="1"/>
</dbReference>
<gene>
    <name evidence="2" type="ORF">ABS362_18195</name>
</gene>
<dbReference type="PROSITE" id="PS50042">
    <property type="entry name" value="CNMP_BINDING_3"/>
    <property type="match status" value="1"/>
</dbReference>
<dbReference type="PROSITE" id="PS00889">
    <property type="entry name" value="CNMP_BINDING_2"/>
    <property type="match status" value="1"/>
</dbReference>
<dbReference type="Gene3D" id="2.60.120.10">
    <property type="entry name" value="Jelly Rolls"/>
    <property type="match status" value="1"/>
</dbReference>
<dbReference type="SMART" id="SM00100">
    <property type="entry name" value="cNMP"/>
    <property type="match status" value="1"/>
</dbReference>
<evidence type="ECO:0000259" key="1">
    <source>
        <dbReference type="PROSITE" id="PS50042"/>
    </source>
</evidence>
<dbReference type="InterPro" id="IPR018488">
    <property type="entry name" value="cNMP-bd_CS"/>
</dbReference>
<dbReference type="Proteomes" id="UP001476807">
    <property type="component" value="Unassembled WGS sequence"/>
</dbReference>
<dbReference type="PANTHER" id="PTHR23011:SF28">
    <property type="entry name" value="CYCLIC NUCLEOTIDE-BINDING DOMAIN CONTAINING PROTEIN"/>
    <property type="match status" value="1"/>
</dbReference>
<dbReference type="InterPro" id="IPR000595">
    <property type="entry name" value="cNMP-bd_dom"/>
</dbReference>
<protein>
    <submittedName>
        <fullName evidence="2">Cyclic nucleotide-binding domain-containing protein</fullName>
    </submittedName>
</protein>
<dbReference type="CDD" id="cd00038">
    <property type="entry name" value="CAP_ED"/>
    <property type="match status" value="1"/>
</dbReference>
<dbReference type="InterPro" id="IPR018490">
    <property type="entry name" value="cNMP-bd_dom_sf"/>
</dbReference>
<sequence length="125" mass="13848">MIGRLFDQLNPEVLDDLILKLDWLDLGRGEILCHQGEDGDSLYILITGRLRAIVGFGSNQEREVGEISPGETVGEMAMITGEPRTATIVALRDSCLVRLLKSDFDALIKRHPEVLLALSGALWLY</sequence>
<dbReference type="SUPFAM" id="SSF51206">
    <property type="entry name" value="cAMP-binding domain-like"/>
    <property type="match status" value="1"/>
</dbReference>
<dbReference type="PANTHER" id="PTHR23011">
    <property type="entry name" value="CYCLIC NUCLEOTIDE-BINDING DOMAIN CONTAINING PROTEIN"/>
    <property type="match status" value="1"/>
</dbReference>
<comment type="caution">
    <text evidence="2">The sequence shown here is derived from an EMBL/GenBank/DDBJ whole genome shotgun (WGS) entry which is preliminary data.</text>
</comment>
<dbReference type="PROSITE" id="PS00888">
    <property type="entry name" value="CNMP_BINDING_1"/>
    <property type="match status" value="1"/>
</dbReference>